<proteinExistence type="predicted"/>
<gene>
    <name evidence="1" type="ORF">CXB45_01910</name>
</gene>
<comment type="caution">
    <text evidence="1">The sequence shown here is derived from an EMBL/GenBank/DDBJ whole genome shotgun (WGS) entry which is preliminary data.</text>
</comment>
<organism evidence="1 2">
    <name type="scientific">Corynebacterium mastitidis</name>
    <dbReference type="NCBI Taxonomy" id="161890"/>
    <lineage>
        <taxon>Bacteria</taxon>
        <taxon>Bacillati</taxon>
        <taxon>Actinomycetota</taxon>
        <taxon>Actinomycetes</taxon>
        <taxon>Mycobacteriales</taxon>
        <taxon>Corynebacteriaceae</taxon>
        <taxon>Corynebacterium</taxon>
    </lineage>
</organism>
<dbReference type="EMBL" id="PJAF01000003">
    <property type="protein sequence ID" value="PKF69429.1"/>
    <property type="molecule type" value="Genomic_DNA"/>
</dbReference>
<evidence type="ECO:0000313" key="1">
    <source>
        <dbReference type="EMBL" id="PKF69429.1"/>
    </source>
</evidence>
<sequence>MASLGIALPVRGALGQRAGAGRVEELVEALRVAQHEAGAIGTRIAAWGNRVERSLLIPVQAGEGAEEECVIPGRGEQRRDPVGVKQERLSATRMGHYAEQKELLADPGGAQAQE</sequence>
<dbReference type="AlphaFoldDB" id="A0A2N0X9R3"/>
<name>A0A2N0X9R3_9CORY</name>
<accession>A0A2N0X9R3</accession>
<dbReference type="Proteomes" id="UP000233249">
    <property type="component" value="Unassembled WGS sequence"/>
</dbReference>
<reference evidence="1 2" key="1">
    <citation type="submission" date="2017-12" db="EMBL/GenBank/DDBJ databases">
        <title>Corynebacterium mastitidis 16-1433 Genome.</title>
        <authorList>
            <person name="Gulvik C.A."/>
        </authorList>
    </citation>
    <scope>NUCLEOTIDE SEQUENCE [LARGE SCALE GENOMIC DNA]</scope>
    <source>
        <strain evidence="1 2">16-1433</strain>
    </source>
</reference>
<protein>
    <submittedName>
        <fullName evidence="1">Uncharacterized protein</fullName>
    </submittedName>
</protein>
<evidence type="ECO:0000313" key="2">
    <source>
        <dbReference type="Proteomes" id="UP000233249"/>
    </source>
</evidence>